<name>A0A699LA43_TANCI</name>
<organism evidence="1">
    <name type="scientific">Tanacetum cinerariifolium</name>
    <name type="common">Dalmatian daisy</name>
    <name type="synonym">Chrysanthemum cinerariifolium</name>
    <dbReference type="NCBI Taxonomy" id="118510"/>
    <lineage>
        <taxon>Eukaryota</taxon>
        <taxon>Viridiplantae</taxon>
        <taxon>Streptophyta</taxon>
        <taxon>Embryophyta</taxon>
        <taxon>Tracheophyta</taxon>
        <taxon>Spermatophyta</taxon>
        <taxon>Magnoliopsida</taxon>
        <taxon>eudicotyledons</taxon>
        <taxon>Gunneridae</taxon>
        <taxon>Pentapetalae</taxon>
        <taxon>asterids</taxon>
        <taxon>campanulids</taxon>
        <taxon>Asterales</taxon>
        <taxon>Asteraceae</taxon>
        <taxon>Asteroideae</taxon>
        <taxon>Anthemideae</taxon>
        <taxon>Anthemidinae</taxon>
        <taxon>Tanacetum</taxon>
    </lineage>
</organism>
<evidence type="ECO:0000313" key="1">
    <source>
        <dbReference type="EMBL" id="GFB25401.1"/>
    </source>
</evidence>
<sequence length="185" mass="21533">MKGRILNLGETLSCFIKESLGQKKESENMVWGIKKSYDQTFRAQASYIKKIESDLGQIVEMIQDREVGSLPGATETNLKGLAHAITTRSRLNYKPPKNPLEIKKILRTNMSTKKEKEKEQFKKFFENPQQLSINIPFVKAFEEMPKYAKFMNDLLTKKERVEETSKITLNERCFFVLFNKISLKE</sequence>
<gene>
    <name evidence="1" type="ORF">Tci_697372</name>
</gene>
<proteinExistence type="predicted"/>
<comment type="caution">
    <text evidence="1">The sequence shown here is derived from an EMBL/GenBank/DDBJ whole genome shotgun (WGS) entry which is preliminary data.</text>
</comment>
<evidence type="ECO:0008006" key="2">
    <source>
        <dbReference type="Google" id="ProtNLM"/>
    </source>
</evidence>
<protein>
    <recommendedName>
        <fullName evidence="2">Reverse transcriptase domain-containing protein</fullName>
    </recommendedName>
</protein>
<dbReference type="AlphaFoldDB" id="A0A699LA43"/>
<reference evidence="1" key="1">
    <citation type="journal article" date="2019" name="Sci. Rep.">
        <title>Draft genome of Tanacetum cinerariifolium, the natural source of mosquito coil.</title>
        <authorList>
            <person name="Yamashiro T."/>
            <person name="Shiraishi A."/>
            <person name="Satake H."/>
            <person name="Nakayama K."/>
        </authorList>
    </citation>
    <scope>NUCLEOTIDE SEQUENCE</scope>
</reference>
<accession>A0A699LA43</accession>
<dbReference type="EMBL" id="BKCJ010586057">
    <property type="protein sequence ID" value="GFB25401.1"/>
    <property type="molecule type" value="Genomic_DNA"/>
</dbReference>